<dbReference type="InterPro" id="IPR001926">
    <property type="entry name" value="TrpB-like_PALP"/>
</dbReference>
<keyword evidence="4" id="KW-0456">Lyase</keyword>
<dbReference type="SUPFAM" id="SSF53686">
    <property type="entry name" value="Tryptophan synthase beta subunit-like PLP-dependent enzymes"/>
    <property type="match status" value="1"/>
</dbReference>
<name>A0ABW0JEU0_9BURK</name>
<dbReference type="InterPro" id="IPR010081">
    <property type="entry name" value="DiNH2opropionate_NH3_lyase"/>
</dbReference>
<dbReference type="EMBL" id="JBHSMP010000038">
    <property type="protein sequence ID" value="MFC5431711.1"/>
    <property type="molecule type" value="Genomic_DNA"/>
</dbReference>
<dbReference type="NCBIfam" id="NF006058">
    <property type="entry name" value="PRK08206.1"/>
    <property type="match status" value="1"/>
</dbReference>
<gene>
    <name evidence="4" type="ORF">ACFPTO_23370</name>
</gene>
<comment type="caution">
    <text evidence="4">The sequence shown here is derived from an EMBL/GenBank/DDBJ whole genome shotgun (WGS) entry which is preliminary data.</text>
</comment>
<feature type="domain" description="Tryptophan synthase beta chain-like PALP" evidence="3">
    <location>
        <begin position="43"/>
        <end position="375"/>
    </location>
</feature>
<dbReference type="EC" id="4.3.1.15" evidence="4"/>
<dbReference type="CDD" id="cd00640">
    <property type="entry name" value="Trp-synth-beta_II"/>
    <property type="match status" value="1"/>
</dbReference>
<keyword evidence="2" id="KW-0663">Pyridoxal phosphate</keyword>
<dbReference type="GO" id="GO:0008838">
    <property type="term" value="F:diaminopropionate ammonia-lyase activity"/>
    <property type="evidence" value="ECO:0007669"/>
    <property type="project" value="UniProtKB-EC"/>
</dbReference>
<reference evidence="5" key="1">
    <citation type="journal article" date="2019" name="Int. J. Syst. Evol. Microbiol.">
        <title>The Global Catalogue of Microorganisms (GCM) 10K type strain sequencing project: providing services to taxonomists for standard genome sequencing and annotation.</title>
        <authorList>
            <consortium name="The Broad Institute Genomics Platform"/>
            <consortium name="The Broad Institute Genome Sequencing Center for Infectious Disease"/>
            <person name="Wu L."/>
            <person name="Ma J."/>
        </authorList>
    </citation>
    <scope>NUCLEOTIDE SEQUENCE [LARGE SCALE GENOMIC DNA]</scope>
    <source>
        <strain evidence="5">CCUG 56042</strain>
    </source>
</reference>
<keyword evidence="5" id="KW-1185">Reference proteome</keyword>
<dbReference type="PANTHER" id="PTHR42937">
    <property type="match status" value="1"/>
</dbReference>
<evidence type="ECO:0000259" key="3">
    <source>
        <dbReference type="Pfam" id="PF00291"/>
    </source>
</evidence>
<dbReference type="PANTHER" id="PTHR42937:SF1">
    <property type="entry name" value="DIAMINOPROPIONATE AMMONIA-LYASE"/>
    <property type="match status" value="1"/>
</dbReference>
<accession>A0ABW0JEU0</accession>
<evidence type="ECO:0000313" key="5">
    <source>
        <dbReference type="Proteomes" id="UP001596103"/>
    </source>
</evidence>
<organism evidence="4 5">
    <name type="scientific">Paraburkholderia denitrificans</name>
    <dbReference type="NCBI Taxonomy" id="694025"/>
    <lineage>
        <taxon>Bacteria</taxon>
        <taxon>Pseudomonadati</taxon>
        <taxon>Pseudomonadota</taxon>
        <taxon>Betaproteobacteria</taxon>
        <taxon>Burkholderiales</taxon>
        <taxon>Burkholderiaceae</taxon>
        <taxon>Paraburkholderia</taxon>
    </lineage>
</organism>
<proteinExistence type="predicted"/>
<evidence type="ECO:0000256" key="1">
    <source>
        <dbReference type="ARBA" id="ARBA00001933"/>
    </source>
</evidence>
<dbReference type="Pfam" id="PF00291">
    <property type="entry name" value="PALP"/>
    <property type="match status" value="1"/>
</dbReference>
<comment type="cofactor">
    <cofactor evidence="1">
        <name>pyridoxal 5'-phosphate</name>
        <dbReference type="ChEBI" id="CHEBI:597326"/>
    </cofactor>
</comment>
<dbReference type="Gene3D" id="3.40.50.1100">
    <property type="match status" value="2"/>
</dbReference>
<sequence>MLIANPRASRSSYPKELQRILSIQSADESGAWLANWDRICQSATPLWDLPDAATALGIAGVSLKDESFRSPLGSFKALGAPIALIRLILRQWHTHDLDPKGLLGGKYATLLANMTVVSATDGNHGRSLAAAARDIGCQCVVVLHANVSVEREEAIAQCGATIIRINGSYDDSVEHAAKLAAENGWHVVSDTSYEGYEVIPRDVMQGYGVISAEVIQRLNEAAGRPFTHVFLQGGVGGLAAGVASYFWERYGSQRPSFIVVEPQQADCLFQSAMTGHATKATGNVDSVMAGLACGEASPLAWKILERCVDYFMTITDDDAVAAMQSLAAGSERDIPVVAGESGAAGYAGLVVAMRSKEFTRTAGLGPESRVLVINTEGATAPAVYRALVGESAEAVLTRQSEWIRALVH</sequence>
<dbReference type="InterPro" id="IPR036052">
    <property type="entry name" value="TrpB-like_PALP_sf"/>
</dbReference>
<dbReference type="RefSeq" id="WP_377715152.1">
    <property type="nucleotide sequence ID" value="NZ_JBHSMP010000038.1"/>
</dbReference>
<dbReference type="Proteomes" id="UP001596103">
    <property type="component" value="Unassembled WGS sequence"/>
</dbReference>
<evidence type="ECO:0000313" key="4">
    <source>
        <dbReference type="EMBL" id="MFC5431711.1"/>
    </source>
</evidence>
<protein>
    <submittedName>
        <fullName evidence="4">Diaminopropionate ammonia-lyase</fullName>
        <ecNumber evidence="4">4.3.1.15</ecNumber>
    </submittedName>
</protein>
<evidence type="ECO:0000256" key="2">
    <source>
        <dbReference type="ARBA" id="ARBA00022898"/>
    </source>
</evidence>
<dbReference type="NCBIfam" id="TIGR01747">
    <property type="entry name" value="diampropi_NH3ly"/>
    <property type="match status" value="1"/>
</dbReference>